<feature type="transmembrane region" description="Helical" evidence="2">
    <location>
        <begin position="127"/>
        <end position="144"/>
    </location>
</feature>
<dbReference type="STRING" id="564137.SAMN04488238_107222"/>
<feature type="transmembrane region" description="Helical" evidence="2">
    <location>
        <begin position="20"/>
        <end position="40"/>
    </location>
</feature>
<keyword evidence="2" id="KW-0472">Membrane</keyword>
<dbReference type="GO" id="GO:0005886">
    <property type="term" value="C:plasma membrane"/>
    <property type="evidence" value="ECO:0007669"/>
    <property type="project" value="TreeGrafter"/>
</dbReference>
<dbReference type="PANTHER" id="PTHR43298">
    <property type="entry name" value="MULTIDRUG RESISTANCE PROTEIN NORM-RELATED"/>
    <property type="match status" value="1"/>
</dbReference>
<dbReference type="Proteomes" id="UP000198539">
    <property type="component" value="Unassembled WGS sequence"/>
</dbReference>
<gene>
    <name evidence="3" type="ORF">SAMN04488238_107222</name>
</gene>
<dbReference type="InterPro" id="IPR050222">
    <property type="entry name" value="MATE_MdtK"/>
</dbReference>
<keyword evidence="4" id="KW-1185">Reference proteome</keyword>
<evidence type="ECO:0008006" key="5">
    <source>
        <dbReference type="Google" id="ProtNLM"/>
    </source>
</evidence>
<feature type="transmembrane region" description="Helical" evidence="2">
    <location>
        <begin position="89"/>
        <end position="115"/>
    </location>
</feature>
<accession>A0A1H3B2Q0</accession>
<evidence type="ECO:0000313" key="3">
    <source>
        <dbReference type="EMBL" id="SDX35941.1"/>
    </source>
</evidence>
<keyword evidence="2" id="KW-0812">Transmembrane</keyword>
<proteinExistence type="predicted"/>
<dbReference type="RefSeq" id="WP_223814135.1">
    <property type="nucleotide sequence ID" value="NZ_CP061498.1"/>
</dbReference>
<evidence type="ECO:0000313" key="4">
    <source>
        <dbReference type="Proteomes" id="UP000198539"/>
    </source>
</evidence>
<dbReference type="AlphaFoldDB" id="A0A1H3B2Q0"/>
<feature type="transmembrane region" description="Helical" evidence="2">
    <location>
        <begin position="46"/>
        <end position="68"/>
    </location>
</feature>
<name>A0A1H3B2Q0_9RHOB</name>
<evidence type="ECO:0000256" key="1">
    <source>
        <dbReference type="ARBA" id="ARBA00022448"/>
    </source>
</evidence>
<keyword evidence="2" id="KW-1133">Transmembrane helix</keyword>
<protein>
    <recommendedName>
        <fullName evidence="5">MatE protein</fullName>
    </recommendedName>
</protein>
<sequence>MQFGLGLHADALRNEGRSGLIAILSVLVNLLNVAANYIAIVILDLGIAGSAIGTVAAQTLGLALLLLARKRDPALLPLSAIRDASWLTGWRQILSLGLPLCLSFIGMALVAGTVLLAIGNTAADHDAYVAAYGVVTRVLGLAFLPQMAHRI</sequence>
<dbReference type="EMBL" id="FNOM01000007">
    <property type="protein sequence ID" value="SDX35941.1"/>
    <property type="molecule type" value="Genomic_DNA"/>
</dbReference>
<evidence type="ECO:0000256" key="2">
    <source>
        <dbReference type="SAM" id="Phobius"/>
    </source>
</evidence>
<dbReference type="PANTHER" id="PTHR43298:SF2">
    <property type="entry name" value="FMN_FAD EXPORTER YEEO-RELATED"/>
    <property type="match status" value="1"/>
</dbReference>
<keyword evidence="1" id="KW-0813">Transport</keyword>
<organism evidence="3 4">
    <name type="scientific">Roseicitreum antarcticum</name>
    <dbReference type="NCBI Taxonomy" id="564137"/>
    <lineage>
        <taxon>Bacteria</taxon>
        <taxon>Pseudomonadati</taxon>
        <taxon>Pseudomonadota</taxon>
        <taxon>Alphaproteobacteria</taxon>
        <taxon>Rhodobacterales</taxon>
        <taxon>Paracoccaceae</taxon>
        <taxon>Roseicitreum</taxon>
    </lineage>
</organism>
<reference evidence="3 4" key="1">
    <citation type="submission" date="2016-10" db="EMBL/GenBank/DDBJ databases">
        <authorList>
            <person name="de Groot N.N."/>
        </authorList>
    </citation>
    <scope>NUCLEOTIDE SEQUENCE [LARGE SCALE GENOMIC DNA]</scope>
    <source>
        <strain evidence="3 4">CGMCC 1.8894</strain>
    </source>
</reference>